<dbReference type="AlphaFoldDB" id="A0A2S5GDG5"/>
<evidence type="ECO:0000256" key="6">
    <source>
        <dbReference type="ARBA" id="ARBA00023063"/>
    </source>
</evidence>
<evidence type="ECO:0000256" key="4">
    <source>
        <dbReference type="ARBA" id="ARBA00023004"/>
    </source>
</evidence>
<dbReference type="InterPro" id="IPR012748">
    <property type="entry name" value="Rieske-like_NirD"/>
</dbReference>
<dbReference type="PROSITE" id="PS51296">
    <property type="entry name" value="RIESKE"/>
    <property type="match status" value="1"/>
</dbReference>
<dbReference type="GO" id="GO:0004497">
    <property type="term" value="F:monooxygenase activity"/>
    <property type="evidence" value="ECO:0007669"/>
    <property type="project" value="UniProtKB-ARBA"/>
</dbReference>
<evidence type="ECO:0000256" key="1">
    <source>
        <dbReference type="ARBA" id="ARBA00022714"/>
    </source>
</evidence>
<dbReference type="GO" id="GO:0046872">
    <property type="term" value="F:metal ion binding"/>
    <property type="evidence" value="ECO:0007669"/>
    <property type="project" value="UniProtKB-KW"/>
</dbReference>
<sequence>MEKMLNKVFVATITELPENLGRTVYVGEGKLELAIFKLSNGKIRVIENRCPHKGGVLAEGMVSGEHVFCPMHDWKINMSDGNVQAPDIGCVKTFQTEVQNNQVYVLLPEN</sequence>
<keyword evidence="9" id="KW-1185">Reference proteome</keyword>
<dbReference type="GO" id="GO:0042128">
    <property type="term" value="P:nitrate assimilation"/>
    <property type="evidence" value="ECO:0007669"/>
    <property type="project" value="UniProtKB-KW"/>
</dbReference>
<gene>
    <name evidence="8" type="primary">nirD</name>
    <name evidence="8" type="ORF">C4B60_09460</name>
</gene>
<dbReference type="SUPFAM" id="SSF50022">
    <property type="entry name" value="ISP domain"/>
    <property type="match status" value="1"/>
</dbReference>
<dbReference type="GO" id="GO:0051537">
    <property type="term" value="F:2 iron, 2 sulfur cluster binding"/>
    <property type="evidence" value="ECO:0007669"/>
    <property type="project" value="UniProtKB-KW"/>
</dbReference>
<evidence type="ECO:0000256" key="5">
    <source>
        <dbReference type="ARBA" id="ARBA00023014"/>
    </source>
</evidence>
<keyword evidence="4" id="KW-0408">Iron</keyword>
<keyword evidence="3" id="KW-0560">Oxidoreductase</keyword>
<evidence type="ECO:0000256" key="3">
    <source>
        <dbReference type="ARBA" id="ARBA00023002"/>
    </source>
</evidence>
<dbReference type="Proteomes" id="UP000239047">
    <property type="component" value="Unassembled WGS sequence"/>
</dbReference>
<dbReference type="GO" id="GO:0008942">
    <property type="term" value="F:nitrite reductase [NAD(P)H] activity"/>
    <property type="evidence" value="ECO:0007669"/>
    <property type="project" value="InterPro"/>
</dbReference>
<proteinExistence type="predicted"/>
<keyword evidence="2" id="KW-0479">Metal-binding</keyword>
<protein>
    <submittedName>
        <fullName evidence="8">Nitrite reductase (NAD(P)H) small subunit</fullName>
    </submittedName>
</protein>
<dbReference type="PANTHER" id="PTHR21496">
    <property type="entry name" value="FERREDOXIN-RELATED"/>
    <property type="match status" value="1"/>
</dbReference>
<dbReference type="InterPro" id="IPR036922">
    <property type="entry name" value="Rieske_2Fe-2S_sf"/>
</dbReference>
<keyword evidence="5" id="KW-0411">Iron-sulfur</keyword>
<keyword evidence="6" id="KW-0534">Nitrate assimilation</keyword>
<feature type="domain" description="Rieske" evidence="7">
    <location>
        <begin position="8"/>
        <end position="105"/>
    </location>
</feature>
<evidence type="ECO:0000256" key="2">
    <source>
        <dbReference type="ARBA" id="ARBA00022723"/>
    </source>
</evidence>
<evidence type="ECO:0000313" key="8">
    <source>
        <dbReference type="EMBL" id="PPA70998.1"/>
    </source>
</evidence>
<keyword evidence="1" id="KW-0001">2Fe-2S</keyword>
<organism evidence="8 9">
    <name type="scientific">Jeotgalibacillus proteolyticus</name>
    <dbReference type="NCBI Taxonomy" id="2082395"/>
    <lineage>
        <taxon>Bacteria</taxon>
        <taxon>Bacillati</taxon>
        <taxon>Bacillota</taxon>
        <taxon>Bacilli</taxon>
        <taxon>Bacillales</taxon>
        <taxon>Caryophanaceae</taxon>
        <taxon>Jeotgalibacillus</taxon>
    </lineage>
</organism>
<dbReference type="PANTHER" id="PTHR21496:SF23">
    <property type="entry name" value="3-PHENYLPROPIONATE_CINNAMIC ACID DIOXYGENASE FERREDOXIN SUBUNIT"/>
    <property type="match status" value="1"/>
</dbReference>
<dbReference type="EMBL" id="PREZ01000003">
    <property type="protein sequence ID" value="PPA70998.1"/>
    <property type="molecule type" value="Genomic_DNA"/>
</dbReference>
<name>A0A2S5GDG5_9BACL</name>
<dbReference type="RefSeq" id="WP_104057747.1">
    <property type="nucleotide sequence ID" value="NZ_PREZ01000003.1"/>
</dbReference>
<evidence type="ECO:0000259" key="7">
    <source>
        <dbReference type="PROSITE" id="PS51296"/>
    </source>
</evidence>
<dbReference type="InterPro" id="IPR017941">
    <property type="entry name" value="Rieske_2Fe-2S"/>
</dbReference>
<evidence type="ECO:0000313" key="9">
    <source>
        <dbReference type="Proteomes" id="UP000239047"/>
    </source>
</evidence>
<dbReference type="Gene3D" id="2.102.10.10">
    <property type="entry name" value="Rieske [2Fe-2S] iron-sulphur domain"/>
    <property type="match status" value="1"/>
</dbReference>
<comment type="caution">
    <text evidence="8">The sequence shown here is derived from an EMBL/GenBank/DDBJ whole genome shotgun (WGS) entry which is preliminary data.</text>
</comment>
<dbReference type="OrthoDB" id="593800at2"/>
<dbReference type="GO" id="GO:0016705">
    <property type="term" value="F:oxidoreductase activity, acting on paired donors, with incorporation or reduction of molecular oxygen"/>
    <property type="evidence" value="ECO:0007669"/>
    <property type="project" value="UniProtKB-ARBA"/>
</dbReference>
<reference evidence="8 9" key="1">
    <citation type="submission" date="2018-02" db="EMBL/GenBank/DDBJ databases">
        <title>Jeotgalibacillus proteolyticum sp. nov. a protease producing bacterium isolated from ocean sediments of Laizhou Bay.</title>
        <authorList>
            <person name="Li Y."/>
        </authorList>
    </citation>
    <scope>NUCLEOTIDE SEQUENCE [LARGE SCALE GENOMIC DNA]</scope>
    <source>
        <strain evidence="8 9">22-7</strain>
    </source>
</reference>
<dbReference type="Pfam" id="PF00355">
    <property type="entry name" value="Rieske"/>
    <property type="match status" value="1"/>
</dbReference>
<dbReference type="CDD" id="cd03530">
    <property type="entry name" value="Rieske_NirD_small_Bacillus"/>
    <property type="match status" value="1"/>
</dbReference>
<accession>A0A2S5GDG5</accession>
<dbReference type="NCBIfam" id="TIGR02378">
    <property type="entry name" value="nirD_assim_sml"/>
    <property type="match status" value="1"/>
</dbReference>